<keyword evidence="2" id="KW-1185">Reference proteome</keyword>
<dbReference type="PANTHER" id="PTHR47331">
    <property type="entry name" value="PHD-TYPE DOMAIN-CONTAINING PROTEIN"/>
    <property type="match status" value="1"/>
</dbReference>
<accession>A0A183GGH5</accession>
<evidence type="ECO:0000313" key="3">
    <source>
        <dbReference type="WBParaSite" id="HPBE_0002157001-mRNA-1"/>
    </source>
</evidence>
<protein>
    <submittedName>
        <fullName evidence="3">Reverse transcriptase domain-containing protein</fullName>
    </submittedName>
</protein>
<reference evidence="1 2" key="1">
    <citation type="submission" date="2018-11" db="EMBL/GenBank/DDBJ databases">
        <authorList>
            <consortium name="Pathogen Informatics"/>
        </authorList>
    </citation>
    <scope>NUCLEOTIDE SEQUENCE [LARGE SCALE GENOMIC DNA]</scope>
</reference>
<evidence type="ECO:0000313" key="1">
    <source>
        <dbReference type="EMBL" id="VDP26516.1"/>
    </source>
</evidence>
<proteinExistence type="predicted"/>
<gene>
    <name evidence="1" type="ORF">HPBE_LOCUS21569</name>
</gene>
<dbReference type="AlphaFoldDB" id="A0A183GGH5"/>
<dbReference type="InterPro" id="IPR043502">
    <property type="entry name" value="DNA/RNA_pol_sf"/>
</dbReference>
<reference evidence="3" key="2">
    <citation type="submission" date="2019-09" db="UniProtKB">
        <authorList>
            <consortium name="WormBaseParasite"/>
        </authorList>
    </citation>
    <scope>IDENTIFICATION</scope>
</reference>
<evidence type="ECO:0000313" key="2">
    <source>
        <dbReference type="Proteomes" id="UP000050761"/>
    </source>
</evidence>
<dbReference type="OrthoDB" id="5920525at2759"/>
<dbReference type="Proteomes" id="UP000050761">
    <property type="component" value="Unassembled WGS sequence"/>
</dbReference>
<sequence>MRRTILGKLTNKIQRAVHKRRESWWTTVDLLQSLQDYFATEDEIQHAKGFTPHKDTTKLRVVFDRSAHQKDVSCLNDKLYHGPVIVPSLIDILNRFRIGKVAITSDIEKAFLQVHHQRINHEETRRLWIRNINQPLRKANMVTYRSLA</sequence>
<accession>A0A3P8G677</accession>
<dbReference type="WBParaSite" id="HPBE_0002157001-mRNA-1">
    <property type="protein sequence ID" value="HPBE_0002157001-mRNA-1"/>
    <property type="gene ID" value="HPBE_0002157001"/>
</dbReference>
<dbReference type="SUPFAM" id="SSF56672">
    <property type="entry name" value="DNA/RNA polymerases"/>
    <property type="match status" value="1"/>
</dbReference>
<dbReference type="EMBL" id="UZAH01033131">
    <property type="protein sequence ID" value="VDP26516.1"/>
    <property type="molecule type" value="Genomic_DNA"/>
</dbReference>
<organism evidence="2 3">
    <name type="scientific">Heligmosomoides polygyrus</name>
    <name type="common">Parasitic roundworm</name>
    <dbReference type="NCBI Taxonomy" id="6339"/>
    <lineage>
        <taxon>Eukaryota</taxon>
        <taxon>Metazoa</taxon>
        <taxon>Ecdysozoa</taxon>
        <taxon>Nematoda</taxon>
        <taxon>Chromadorea</taxon>
        <taxon>Rhabditida</taxon>
        <taxon>Rhabditina</taxon>
        <taxon>Rhabditomorpha</taxon>
        <taxon>Strongyloidea</taxon>
        <taxon>Heligmosomidae</taxon>
        <taxon>Heligmosomoides</taxon>
    </lineage>
</organism>
<name>A0A183GGH5_HELPZ</name>